<organism evidence="10 11">
    <name type="scientific">Halospina denitrificans</name>
    <dbReference type="NCBI Taxonomy" id="332522"/>
    <lineage>
        <taxon>Bacteria</taxon>
        <taxon>Pseudomonadati</taxon>
        <taxon>Pseudomonadota</taxon>
        <taxon>Gammaproteobacteria</taxon>
        <taxon>Halospina</taxon>
    </lineage>
</organism>
<dbReference type="PANTHER" id="PTHR13090">
    <property type="entry name" value="ARGININE-HYDROXYLASE NDUFAF5, MITOCHONDRIAL"/>
    <property type="match status" value="1"/>
</dbReference>
<proteinExistence type="inferred from homology"/>
<dbReference type="RefSeq" id="WP_166645997.1">
    <property type="nucleotide sequence ID" value="NZ_SOAX01000002.1"/>
</dbReference>
<reference evidence="10 11" key="1">
    <citation type="submission" date="2019-03" db="EMBL/GenBank/DDBJ databases">
        <title>Genomic Encyclopedia of Type Strains, Phase IV (KMG-IV): sequencing the most valuable type-strain genomes for metagenomic binning, comparative biology and taxonomic classification.</title>
        <authorList>
            <person name="Goeker M."/>
        </authorList>
    </citation>
    <scope>NUCLEOTIDE SEQUENCE [LARGE SCALE GENOMIC DNA]</scope>
    <source>
        <strain evidence="10 11">DSM 15505</strain>
    </source>
</reference>
<dbReference type="InterPro" id="IPR050602">
    <property type="entry name" value="Malonyl-ACP_OMT"/>
</dbReference>
<keyword evidence="7 8" id="KW-0093">Biotin biosynthesis</keyword>
<keyword evidence="5 8" id="KW-0808">Transferase</keyword>
<evidence type="ECO:0000256" key="8">
    <source>
        <dbReference type="HAMAP-Rule" id="MF_00835"/>
    </source>
</evidence>
<name>A0A4R7K1E2_9GAMM</name>
<dbReference type="HAMAP" id="MF_00835">
    <property type="entry name" value="BioC"/>
    <property type="match status" value="1"/>
</dbReference>
<keyword evidence="6 8" id="KW-0949">S-adenosyl-L-methionine</keyword>
<evidence type="ECO:0000313" key="11">
    <source>
        <dbReference type="Proteomes" id="UP000295830"/>
    </source>
</evidence>
<dbReference type="Gene3D" id="3.40.50.150">
    <property type="entry name" value="Vaccinia Virus protein VP39"/>
    <property type="match status" value="1"/>
</dbReference>
<dbReference type="Proteomes" id="UP000295830">
    <property type="component" value="Unassembled WGS sequence"/>
</dbReference>
<evidence type="ECO:0000256" key="3">
    <source>
        <dbReference type="ARBA" id="ARBA00012327"/>
    </source>
</evidence>
<keyword evidence="11" id="KW-1185">Reference proteome</keyword>
<dbReference type="GO" id="GO:0009102">
    <property type="term" value="P:biotin biosynthetic process"/>
    <property type="evidence" value="ECO:0007669"/>
    <property type="project" value="UniProtKB-UniRule"/>
</dbReference>
<dbReference type="UniPathway" id="UPA00078"/>
<keyword evidence="4 8" id="KW-0489">Methyltransferase</keyword>
<comment type="similarity">
    <text evidence="8">Belongs to the methyltransferase superfamily.</text>
</comment>
<dbReference type="InterPro" id="IPR029063">
    <property type="entry name" value="SAM-dependent_MTases_sf"/>
</dbReference>
<dbReference type="GO" id="GO:0008757">
    <property type="term" value="F:S-adenosylmethionine-dependent methyltransferase activity"/>
    <property type="evidence" value="ECO:0007669"/>
    <property type="project" value="InterPro"/>
</dbReference>
<evidence type="ECO:0000256" key="5">
    <source>
        <dbReference type="ARBA" id="ARBA00022679"/>
    </source>
</evidence>
<dbReference type="NCBIfam" id="TIGR02072">
    <property type="entry name" value="BioC"/>
    <property type="match status" value="1"/>
</dbReference>
<evidence type="ECO:0000256" key="1">
    <source>
        <dbReference type="ARBA" id="ARBA00000852"/>
    </source>
</evidence>
<dbReference type="AlphaFoldDB" id="A0A4R7K1E2"/>
<gene>
    <name evidence="8" type="primary">bioC</name>
    <name evidence="10" type="ORF">DES49_1093</name>
</gene>
<dbReference type="InterPro" id="IPR013216">
    <property type="entry name" value="Methyltransf_11"/>
</dbReference>
<sequence length="266" mass="29277">MSTEGVNRVSRERISDDFGAAASHYDSAARLQQQVGARLIERMDSGSGGQGMDLGCGTGYFLPMLSECLDPTEIVAADLSPGMIQYARQERGIASDWLVADAEALPLPDASLDWIFSSLMIQWCGDTAAVAREACRVLKPGGEAVFSTLVSGTLSELESAWAEADPGGRHVNRFLTVEELRAELGKACRQFSVEVEPMVLWYPDVMALLKELKTLGARYKDENRRRAAMAPARLRALRAAYERFRQGDQGVPATWQVAYVRLVREE</sequence>
<evidence type="ECO:0000259" key="9">
    <source>
        <dbReference type="Pfam" id="PF08241"/>
    </source>
</evidence>
<dbReference type="EMBL" id="SOAX01000002">
    <property type="protein sequence ID" value="TDT43279.1"/>
    <property type="molecule type" value="Genomic_DNA"/>
</dbReference>
<evidence type="ECO:0000313" key="10">
    <source>
        <dbReference type="EMBL" id="TDT43279.1"/>
    </source>
</evidence>
<dbReference type="SUPFAM" id="SSF53335">
    <property type="entry name" value="S-adenosyl-L-methionine-dependent methyltransferases"/>
    <property type="match status" value="1"/>
</dbReference>
<evidence type="ECO:0000256" key="2">
    <source>
        <dbReference type="ARBA" id="ARBA00004746"/>
    </source>
</evidence>
<comment type="function">
    <text evidence="8">Converts the free carboxyl group of a malonyl-thioester to its methyl ester by transfer of a methyl group from S-adenosyl-L-methionine (SAM). It allows to synthesize pimeloyl-ACP via the fatty acid synthetic pathway.</text>
</comment>
<protein>
    <recommendedName>
        <fullName evidence="3 8">Malonyl-[acyl-carrier protein] O-methyltransferase</fullName>
        <shortName evidence="8">Malonyl-ACP O-methyltransferase</shortName>
        <ecNumber evidence="3 8">2.1.1.197</ecNumber>
    </recommendedName>
    <alternativeName>
        <fullName evidence="8">Biotin synthesis protein BioC</fullName>
    </alternativeName>
</protein>
<dbReference type="Pfam" id="PF08241">
    <property type="entry name" value="Methyltransf_11"/>
    <property type="match status" value="1"/>
</dbReference>
<dbReference type="InterPro" id="IPR011814">
    <property type="entry name" value="BioC"/>
</dbReference>
<evidence type="ECO:0000256" key="7">
    <source>
        <dbReference type="ARBA" id="ARBA00022756"/>
    </source>
</evidence>
<accession>A0A4R7K1E2</accession>
<comment type="catalytic activity">
    <reaction evidence="1 8">
        <text>malonyl-[ACP] + S-adenosyl-L-methionine = malonyl-[ACP] methyl ester + S-adenosyl-L-homocysteine</text>
        <dbReference type="Rhea" id="RHEA:17105"/>
        <dbReference type="Rhea" id="RHEA-COMP:9623"/>
        <dbReference type="Rhea" id="RHEA-COMP:9954"/>
        <dbReference type="ChEBI" id="CHEBI:57856"/>
        <dbReference type="ChEBI" id="CHEBI:59789"/>
        <dbReference type="ChEBI" id="CHEBI:78449"/>
        <dbReference type="ChEBI" id="CHEBI:78845"/>
        <dbReference type="EC" id="2.1.1.197"/>
    </reaction>
</comment>
<evidence type="ECO:0000256" key="4">
    <source>
        <dbReference type="ARBA" id="ARBA00022603"/>
    </source>
</evidence>
<dbReference type="PANTHER" id="PTHR13090:SF1">
    <property type="entry name" value="ARGININE-HYDROXYLASE NDUFAF5, MITOCHONDRIAL"/>
    <property type="match status" value="1"/>
</dbReference>
<dbReference type="GO" id="GO:0102130">
    <property type="term" value="F:malonyl-CoA methyltransferase activity"/>
    <property type="evidence" value="ECO:0007669"/>
    <property type="project" value="UniProtKB-EC"/>
</dbReference>
<dbReference type="GO" id="GO:0010340">
    <property type="term" value="F:carboxyl-O-methyltransferase activity"/>
    <property type="evidence" value="ECO:0007669"/>
    <property type="project" value="UniProtKB-UniRule"/>
</dbReference>
<dbReference type="EC" id="2.1.1.197" evidence="3 8"/>
<comment type="pathway">
    <text evidence="2 8">Cofactor biosynthesis; biotin biosynthesis.</text>
</comment>
<feature type="domain" description="Methyltransferase type 11" evidence="9">
    <location>
        <begin position="53"/>
        <end position="146"/>
    </location>
</feature>
<dbReference type="CDD" id="cd02440">
    <property type="entry name" value="AdoMet_MTases"/>
    <property type="match status" value="1"/>
</dbReference>
<dbReference type="GO" id="GO:0032259">
    <property type="term" value="P:methylation"/>
    <property type="evidence" value="ECO:0007669"/>
    <property type="project" value="UniProtKB-KW"/>
</dbReference>
<comment type="caution">
    <text evidence="10">The sequence shown here is derived from an EMBL/GenBank/DDBJ whole genome shotgun (WGS) entry which is preliminary data.</text>
</comment>
<evidence type="ECO:0000256" key="6">
    <source>
        <dbReference type="ARBA" id="ARBA00022691"/>
    </source>
</evidence>